<reference evidence="3" key="1">
    <citation type="submission" date="2019-04" db="EMBL/GenBank/DDBJ databases">
        <title>Evolution of Biomass-Degrading Anaerobic Consortia Revealed by Metagenomics.</title>
        <authorList>
            <person name="Peng X."/>
        </authorList>
    </citation>
    <scope>NUCLEOTIDE SEQUENCE</scope>
    <source>
        <strain evidence="3">SIG14</strain>
    </source>
</reference>
<evidence type="ECO:0000259" key="2">
    <source>
        <dbReference type="PROSITE" id="PS51127"/>
    </source>
</evidence>
<dbReference type="Gene3D" id="2.160.20.10">
    <property type="entry name" value="Single-stranded right-handed beta-helix, Pectin lyase-like"/>
    <property type="match status" value="2"/>
</dbReference>
<dbReference type="AlphaFoldDB" id="A0A8T3VXX9"/>
<evidence type="ECO:0000313" key="4">
    <source>
        <dbReference type="Proteomes" id="UP000732619"/>
    </source>
</evidence>
<dbReference type="Pfam" id="PF02369">
    <property type="entry name" value="Big_1"/>
    <property type="match status" value="1"/>
</dbReference>
<dbReference type="InterPro" id="IPR003344">
    <property type="entry name" value="Big_1_dom"/>
</dbReference>
<feature type="domain" description="Big-1" evidence="2">
    <location>
        <begin position="901"/>
        <end position="999"/>
    </location>
</feature>
<protein>
    <recommendedName>
        <fullName evidence="2">Big-1 domain-containing protein</fullName>
    </recommendedName>
</protein>
<dbReference type="InterPro" id="IPR013783">
    <property type="entry name" value="Ig-like_fold"/>
</dbReference>
<dbReference type="Gene3D" id="2.60.40.10">
    <property type="entry name" value="Immunoglobulins"/>
    <property type="match status" value="2"/>
</dbReference>
<dbReference type="InterPro" id="IPR012334">
    <property type="entry name" value="Pectin_lyas_fold"/>
</dbReference>
<dbReference type="PROSITE" id="PS51127">
    <property type="entry name" value="BIG1"/>
    <property type="match status" value="1"/>
</dbReference>
<accession>A0A8T3VXX9</accession>
<dbReference type="InterPro" id="IPR008964">
    <property type="entry name" value="Invasin/intimin_cell_adhesion"/>
</dbReference>
<gene>
    <name evidence="3" type="ORF">E7Z75_06920</name>
</gene>
<dbReference type="SMART" id="SM00634">
    <property type="entry name" value="BID_1"/>
    <property type="match status" value="1"/>
</dbReference>
<organism evidence="3 4">
    <name type="scientific">Methanobrevibacter olleyae</name>
    <dbReference type="NCBI Taxonomy" id="294671"/>
    <lineage>
        <taxon>Archaea</taxon>
        <taxon>Methanobacteriati</taxon>
        <taxon>Methanobacteriota</taxon>
        <taxon>Methanomada group</taxon>
        <taxon>Methanobacteria</taxon>
        <taxon>Methanobacteriales</taxon>
        <taxon>Methanobacteriaceae</taxon>
        <taxon>Methanobrevibacter</taxon>
    </lineage>
</organism>
<dbReference type="InterPro" id="IPR011050">
    <property type="entry name" value="Pectin_lyase_fold/virulence"/>
</dbReference>
<dbReference type="Proteomes" id="UP000732619">
    <property type="component" value="Unassembled WGS sequence"/>
</dbReference>
<dbReference type="EMBL" id="SUTG01000033">
    <property type="protein sequence ID" value="MBE6512855.1"/>
    <property type="molecule type" value="Genomic_DNA"/>
</dbReference>
<sequence length="1094" mass="116493">MYYEFKEVFYMKLNKFTVVLAILLVSILAIGAVSAESVDDAGIVAVEDGDIQESVEVTDTADDLSTANIADETVEDAGGAVLGDEPQSYDLDDDSYSTYFNEDGTATDALSAAGDYTLNVGTLTNKDIKITSGSQINIIGKEGAGIINNGTITIGDGTGMAGSITISGLTFTNTNKNAVAVKDLSTNITIKDNTMNIVGITPEDSEYFSVYGVNANGFISGLNIENNNIFVTGDASYSYGIQLGSYGALANPEDIVISNNVIDVNVGDCVGEGIYLDNPNNVLVEANKVTVANTGDFCAYGIQVADSAQYVFYYAGYEGTLTSPRNVLIKDNNVDVSSDFMVYAITVLSFGADGYDPDMAEYDFNMPLCYQFDLNTTIVNNTVVAKSKKGVIGIGGQIYNMTVEGNDVTAIGTSAADMTTGDALGNHTSALCVQFNAASAEDDYYIVVKDNKVTTNVLAEEINSESYREYVSFENNEVDQGILISDDTYANYFNDDGTLKDDAPISAGDLIFLDDLTNKKLVFDIGVNIRGVPYNKLVNTTVNLVQGADNSVIEDLNMEFTGDDTTGSIGIIYIKDVSNVTIQNNKIVVPNFVDQTGSKWGSSVYGIEVESGALGCHDVFINNNDIFMEGSCRYLYGIDVFQTWGSENRNSNINIFENYVNLDGGSRMAEGIYVSACDDVVIDGNTIDSKSNGAAYGVATDQLTDAVISSNIISVDAATQAYGITATTSGTDTIIRANEIDAKGTGAVGIGINKQNGVVIEDNKVAIDGGDYTTITSSDSLGTANAAILIGDGNTNVEMNNNDVTETSAVRLDTAIEVSDMTVTAAPSGEGKLEITLKTVSGMLLANQTVKVVFDNKVYELTTDAKGVAALPFALNKGGTYNVDVFYLGDDNYRGSDATAKLTINKIKTAITASGKTFLATATTKKLTATLKDAKGNVLANKKVTFTVNGKTYTATTNAKGVATVKLALKAAKTYTVSIKFAGDSVYVASTKSVKVKLNKEKTKITAPKKTFKRTAKTKKVVITLKNSKGKAIAKKKITLTVNKKKYTVKTNKKGKATFKVKLTKKGTFKYTVKFAGDTQYKAVTKKTGKIKIK</sequence>
<evidence type="ECO:0000256" key="1">
    <source>
        <dbReference type="ARBA" id="ARBA00010116"/>
    </source>
</evidence>
<comment type="caution">
    <text evidence="3">The sequence shown here is derived from an EMBL/GenBank/DDBJ whole genome shotgun (WGS) entry which is preliminary data.</text>
</comment>
<proteinExistence type="inferred from homology"/>
<dbReference type="InterPro" id="IPR006626">
    <property type="entry name" value="PbH1"/>
</dbReference>
<comment type="similarity">
    <text evidence="1">Belongs to the intimin/invasin family.</text>
</comment>
<name>A0A8T3VXX9_METOL</name>
<dbReference type="SUPFAM" id="SSF51126">
    <property type="entry name" value="Pectin lyase-like"/>
    <property type="match status" value="2"/>
</dbReference>
<evidence type="ECO:0000313" key="3">
    <source>
        <dbReference type="EMBL" id="MBE6512855.1"/>
    </source>
</evidence>
<dbReference type="SMART" id="SM00710">
    <property type="entry name" value="PbH1"/>
    <property type="match status" value="16"/>
</dbReference>
<dbReference type="SUPFAM" id="SSF49373">
    <property type="entry name" value="Invasin/intimin cell-adhesion fragments"/>
    <property type="match status" value="1"/>
</dbReference>